<accession>A0ABQ9ILJ4</accession>
<dbReference type="Pfam" id="PF00560">
    <property type="entry name" value="LRR_1"/>
    <property type="match status" value="1"/>
</dbReference>
<dbReference type="PANTHER" id="PTHR48051">
    <property type="match status" value="1"/>
</dbReference>
<feature type="non-terminal residue" evidence="4">
    <location>
        <position position="480"/>
    </location>
</feature>
<dbReference type="PANTHER" id="PTHR48051:SF1">
    <property type="entry name" value="RAS SUPPRESSOR PROTEIN 1"/>
    <property type="match status" value="1"/>
</dbReference>
<dbReference type="InterPro" id="IPR055414">
    <property type="entry name" value="LRR_R13L4/SHOC2-like"/>
</dbReference>
<feature type="domain" description="Disease resistance R13L4/SHOC-2-like LRR" evidence="3">
    <location>
        <begin position="117"/>
        <end position="267"/>
    </location>
</feature>
<dbReference type="Proteomes" id="UP001159363">
    <property type="component" value="Chromosome 1"/>
</dbReference>
<dbReference type="SMART" id="SM00364">
    <property type="entry name" value="LRR_BAC"/>
    <property type="match status" value="7"/>
</dbReference>
<feature type="domain" description="Disease resistance R13L4/SHOC-2-like LRR" evidence="3">
    <location>
        <begin position="293"/>
        <end position="424"/>
    </location>
</feature>
<sequence>MKWKMDRSQNENLAPEESISEELSKYKTKTVNGVNPKLQTLLGREQDIYSHTEVSSSIDSKHLENIRLTEFKNVTNLNIRGKSLGQFPVEIKTLYTLQNLDVSCNNIVSIPESVFSSLQCLKTLKLSRNKLNELPVTICSLKHLKILNVFQNNLSYLPEDFGQLKSLENLDVSVNNLHSLPPSLEHIFTLYALNVSFNKLEELPQCIVNLKNLVKLNVSHNRLISFDRMLKCCSKLVKLDLSHNNLSLFPSWLFEDHCMWLKDLNLSYNCRMEASSKTLSFNTSVKYLRKKLLKSLNVSNCKLTLPMLTFLEGLQGLEVLDLGNEADTGRRCGNVIWVLPSGQLSLSTRLRKLVICNVGLTEFPEDVKGMMALDVLDLGGNELSFLPASFCKLKNLRRCVLSRNQLDSLPSDFGQLASLEELWLDGNKLSTLPDSFAALRMLKILDLYSNALCEVPACMKFLPSVQAIDLELNFIDMEDQ</sequence>
<keyword evidence="5" id="KW-1185">Reference proteome</keyword>
<dbReference type="SUPFAM" id="SSF52047">
    <property type="entry name" value="RNI-like"/>
    <property type="match status" value="1"/>
</dbReference>
<name>A0ABQ9ILJ4_9NEOP</name>
<dbReference type="InterPro" id="IPR001611">
    <property type="entry name" value="Leu-rich_rpt"/>
</dbReference>
<evidence type="ECO:0000256" key="2">
    <source>
        <dbReference type="ARBA" id="ARBA00022737"/>
    </source>
</evidence>
<dbReference type="SMART" id="SM00369">
    <property type="entry name" value="LRR_TYP"/>
    <property type="match status" value="10"/>
</dbReference>
<dbReference type="Gene3D" id="3.80.10.10">
    <property type="entry name" value="Ribonuclease Inhibitor"/>
    <property type="match status" value="3"/>
</dbReference>
<dbReference type="EMBL" id="JARBHB010000001">
    <property type="protein sequence ID" value="KAJ8897536.1"/>
    <property type="molecule type" value="Genomic_DNA"/>
</dbReference>
<organism evidence="4 5">
    <name type="scientific">Dryococelus australis</name>
    <dbReference type="NCBI Taxonomy" id="614101"/>
    <lineage>
        <taxon>Eukaryota</taxon>
        <taxon>Metazoa</taxon>
        <taxon>Ecdysozoa</taxon>
        <taxon>Arthropoda</taxon>
        <taxon>Hexapoda</taxon>
        <taxon>Insecta</taxon>
        <taxon>Pterygota</taxon>
        <taxon>Neoptera</taxon>
        <taxon>Polyneoptera</taxon>
        <taxon>Phasmatodea</taxon>
        <taxon>Verophasmatodea</taxon>
        <taxon>Anareolatae</taxon>
        <taxon>Phasmatidae</taxon>
        <taxon>Eurycanthinae</taxon>
        <taxon>Dryococelus</taxon>
    </lineage>
</organism>
<reference evidence="4 5" key="1">
    <citation type="submission" date="2023-02" db="EMBL/GenBank/DDBJ databases">
        <title>LHISI_Scaffold_Assembly.</title>
        <authorList>
            <person name="Stuart O.P."/>
            <person name="Cleave R."/>
            <person name="Magrath M.J.L."/>
            <person name="Mikheyev A.S."/>
        </authorList>
    </citation>
    <scope>NUCLEOTIDE SEQUENCE [LARGE SCALE GENOMIC DNA]</scope>
    <source>
        <strain evidence="4">Daus_M_001</strain>
        <tissue evidence="4">Leg muscle</tissue>
    </source>
</reference>
<protein>
    <recommendedName>
        <fullName evidence="3">Disease resistance R13L4/SHOC-2-like LRR domain-containing protein</fullName>
    </recommendedName>
</protein>
<comment type="caution">
    <text evidence="4">The sequence shown here is derived from an EMBL/GenBank/DDBJ whole genome shotgun (WGS) entry which is preliminary data.</text>
</comment>
<gene>
    <name evidence="4" type="ORF">PR048_002883</name>
</gene>
<dbReference type="Pfam" id="PF23598">
    <property type="entry name" value="LRR_14"/>
    <property type="match status" value="2"/>
</dbReference>
<evidence type="ECO:0000313" key="4">
    <source>
        <dbReference type="EMBL" id="KAJ8897536.1"/>
    </source>
</evidence>
<dbReference type="InterPro" id="IPR003591">
    <property type="entry name" value="Leu-rich_rpt_typical-subtyp"/>
</dbReference>
<keyword evidence="1" id="KW-0433">Leucine-rich repeat</keyword>
<proteinExistence type="predicted"/>
<evidence type="ECO:0000256" key="1">
    <source>
        <dbReference type="ARBA" id="ARBA00022614"/>
    </source>
</evidence>
<dbReference type="InterPro" id="IPR050216">
    <property type="entry name" value="LRR_domain-containing"/>
</dbReference>
<dbReference type="InterPro" id="IPR032675">
    <property type="entry name" value="LRR_dom_sf"/>
</dbReference>
<dbReference type="PROSITE" id="PS51450">
    <property type="entry name" value="LRR"/>
    <property type="match status" value="2"/>
</dbReference>
<evidence type="ECO:0000259" key="3">
    <source>
        <dbReference type="Pfam" id="PF23598"/>
    </source>
</evidence>
<evidence type="ECO:0000313" key="5">
    <source>
        <dbReference type="Proteomes" id="UP001159363"/>
    </source>
</evidence>
<keyword evidence="2" id="KW-0677">Repeat</keyword>
<dbReference type="SUPFAM" id="SSF52058">
    <property type="entry name" value="L domain-like"/>
    <property type="match status" value="1"/>
</dbReference>